<evidence type="ECO:0000313" key="2">
    <source>
        <dbReference type="Proteomes" id="UP001589776"/>
    </source>
</evidence>
<keyword evidence="2" id="KW-1185">Reference proteome</keyword>
<dbReference type="EMBL" id="JBHLWN010000041">
    <property type="protein sequence ID" value="MFC0212907.1"/>
    <property type="molecule type" value="Genomic_DNA"/>
</dbReference>
<protein>
    <submittedName>
        <fullName evidence="1">DUF6470 family protein</fullName>
    </submittedName>
</protein>
<accession>A0ABV6DJY6</accession>
<proteinExistence type="predicted"/>
<reference evidence="1 2" key="1">
    <citation type="submission" date="2024-09" db="EMBL/GenBank/DDBJ databases">
        <authorList>
            <person name="Sun Q."/>
            <person name="Mori K."/>
        </authorList>
    </citation>
    <scope>NUCLEOTIDE SEQUENCE [LARGE SCALE GENOMIC DNA]</scope>
    <source>
        <strain evidence="1 2">CCM 7759</strain>
    </source>
</reference>
<gene>
    <name evidence="1" type="ORF">ACFFK0_10580</name>
</gene>
<organism evidence="1 2">
    <name type="scientific">Paenibacillus chartarius</name>
    <dbReference type="NCBI Taxonomy" id="747481"/>
    <lineage>
        <taxon>Bacteria</taxon>
        <taxon>Bacillati</taxon>
        <taxon>Bacillota</taxon>
        <taxon>Bacilli</taxon>
        <taxon>Bacillales</taxon>
        <taxon>Paenibacillaceae</taxon>
        <taxon>Paenibacillus</taxon>
    </lineage>
</organism>
<evidence type="ECO:0000313" key="1">
    <source>
        <dbReference type="EMBL" id="MFC0212907.1"/>
    </source>
</evidence>
<dbReference type="RefSeq" id="WP_377470143.1">
    <property type="nucleotide sequence ID" value="NZ_JBHLWN010000041.1"/>
</dbReference>
<comment type="caution">
    <text evidence="1">The sequence shown here is derived from an EMBL/GenBank/DDBJ whole genome shotgun (WGS) entry which is preliminary data.</text>
</comment>
<name>A0ABV6DJY6_9BACL</name>
<dbReference type="Pfam" id="PF20074">
    <property type="entry name" value="DUF6470"/>
    <property type="match status" value="1"/>
</dbReference>
<sequence length="188" mass="20544">MIDLRLSIRQTFGQIGIQTNEGSVSMESTRGEMQIQQPPAKVEMQSPAAVLTIDSSAAWDALGVGPNLATMSRIYSQSSSIALQAIAKIVADGNRMAQITNPNNAFAELAADVFERESPIQIAGEPGYNNVKVQIEAQKPTIDIQAQKPVIQYTPGNVNIQYTPGNVDIYMRQQNSIKISVSRYDIFQ</sequence>
<dbReference type="Proteomes" id="UP001589776">
    <property type="component" value="Unassembled WGS sequence"/>
</dbReference>
<dbReference type="InterPro" id="IPR045527">
    <property type="entry name" value="DUF6470"/>
</dbReference>